<comment type="subcellular location">
    <subcellularLocation>
        <location evidence="1 6">Nucleus</location>
    </subcellularLocation>
</comment>
<dbReference type="AlphaFoldDB" id="A0A9Q0KJS2"/>
<evidence type="ECO:0000313" key="10">
    <source>
        <dbReference type="Proteomes" id="UP001141806"/>
    </source>
</evidence>
<name>A0A9Q0KJS2_9MAGN</name>
<dbReference type="InterPro" id="IPR019542">
    <property type="entry name" value="Enhancer_polycomb-like_N"/>
</dbReference>
<evidence type="ECO:0000259" key="8">
    <source>
        <dbReference type="Pfam" id="PF10513"/>
    </source>
</evidence>
<evidence type="ECO:0000313" key="9">
    <source>
        <dbReference type="EMBL" id="KAJ4971786.1"/>
    </source>
</evidence>
<evidence type="ECO:0000256" key="2">
    <source>
        <dbReference type="ARBA" id="ARBA00008035"/>
    </source>
</evidence>
<dbReference type="GO" id="GO:0006357">
    <property type="term" value="P:regulation of transcription by RNA polymerase II"/>
    <property type="evidence" value="ECO:0007669"/>
    <property type="project" value="InterPro"/>
</dbReference>
<gene>
    <name evidence="9" type="ORF">NE237_004885</name>
</gene>
<dbReference type="OrthoDB" id="435275at2759"/>
<dbReference type="GO" id="GO:0035267">
    <property type="term" value="C:NuA4 histone acetyltransferase complex"/>
    <property type="evidence" value="ECO:0007669"/>
    <property type="project" value="InterPro"/>
</dbReference>
<sequence length="811" mass="90879">MPSVGMRRTTRVFVPKSVLKDSEGARVLRSGKRLSSDSDNEKGKGSDGEAWFRLLDHSGDADDVLCCKDDGWHDVSEGIGVAVMDLDGETTSGSMNAPGVSMTNESLDRMYGAVYHRKRQKLGGNQSSASSSTSGGGRRVYEDRMYGIPFTRKQRRKRSTRCSSNVVLSGEMGVVEDNKGRKVLPRKIGFLQQDVLLDGFSSEAMVMLVTKPTVSNTSRFACLLNSILSYMTRSRVQLSELYAFLCSKPMAIALSLNGIHLLNDYPCCATLENDVLASGICKIFGAPYFIPLFSLDFLSVPCAFMYLHSIMHLASAYLPDVLLRYLMGLYTKAQRFSDTQSCMSCISREVGVSGTEVMTCGTTYTVKKELGFVFRNPKSAGRRASRNKLNSCGIQKKSRRLGSGRGADLLSGVDGCTSFSSLVSNRKRRSSTSNGLGEYMRELKSTLIELRQNMDSLSCSANLLVIEPDKCYREEGADVSLEYTTSNECVIAIRRQGSLRYCHKAQNMMRPSTSNRFTHAMVWGAGNGWKLEFLDRRQWLIFKELHKECYDRNMQTPSVRIIPVPGVHEVVENGANKCIPFVRPERYITIKEDEVARALMKTTPSYDIQSDDEEILSNLNELYGVENDGSERISADIFEKIIHVFEKTAYCSPDDVADENKAANLCSHLGRREILVAIYNYWVKKRKQKHSALVRVFQCHPPRRAQLIQKPFMRKKRSFKRKGCQYGRGKQPRSLQGIVEEHDITAASRRIEEAKSSARKLLEVATQKRQNAQILMENADLATYKATIALRLVEAIQGSDVWDAAMTSFID</sequence>
<keyword evidence="3 6" id="KW-0805">Transcription regulation</keyword>
<comment type="similarity">
    <text evidence="2 6">Belongs to the enhancer of polycomb family.</text>
</comment>
<keyword evidence="5 6" id="KW-0539">Nucleus</keyword>
<proteinExistence type="inferred from homology"/>
<keyword evidence="10" id="KW-1185">Reference proteome</keyword>
<evidence type="ECO:0000256" key="6">
    <source>
        <dbReference type="RuleBase" id="RU361124"/>
    </source>
</evidence>
<dbReference type="Pfam" id="PF10513">
    <property type="entry name" value="EPL1"/>
    <property type="match status" value="1"/>
</dbReference>
<dbReference type="GO" id="GO:0005634">
    <property type="term" value="C:nucleus"/>
    <property type="evidence" value="ECO:0007669"/>
    <property type="project" value="UniProtKB-SubCell"/>
</dbReference>
<organism evidence="9 10">
    <name type="scientific">Protea cynaroides</name>
    <dbReference type="NCBI Taxonomy" id="273540"/>
    <lineage>
        <taxon>Eukaryota</taxon>
        <taxon>Viridiplantae</taxon>
        <taxon>Streptophyta</taxon>
        <taxon>Embryophyta</taxon>
        <taxon>Tracheophyta</taxon>
        <taxon>Spermatophyta</taxon>
        <taxon>Magnoliopsida</taxon>
        <taxon>Proteales</taxon>
        <taxon>Proteaceae</taxon>
        <taxon>Protea</taxon>
    </lineage>
</organism>
<feature type="domain" description="Enhancer of polycomb-like N-terminal" evidence="8">
    <location>
        <begin position="560"/>
        <end position="648"/>
    </location>
</feature>
<feature type="compositionally biased region" description="Low complexity" evidence="7">
    <location>
        <begin position="123"/>
        <end position="133"/>
    </location>
</feature>
<evidence type="ECO:0000256" key="4">
    <source>
        <dbReference type="ARBA" id="ARBA00023163"/>
    </source>
</evidence>
<accession>A0A9Q0KJS2</accession>
<dbReference type="EMBL" id="JAMYWD010000005">
    <property type="protein sequence ID" value="KAJ4971786.1"/>
    <property type="molecule type" value="Genomic_DNA"/>
</dbReference>
<dbReference type="PANTHER" id="PTHR14898">
    <property type="entry name" value="ENHANCER OF POLYCOMB"/>
    <property type="match status" value="1"/>
</dbReference>
<evidence type="ECO:0000256" key="7">
    <source>
        <dbReference type="SAM" id="MobiDB-lite"/>
    </source>
</evidence>
<evidence type="ECO:0000256" key="5">
    <source>
        <dbReference type="ARBA" id="ARBA00023242"/>
    </source>
</evidence>
<feature type="region of interest" description="Disordered" evidence="7">
    <location>
        <begin position="118"/>
        <end position="138"/>
    </location>
</feature>
<dbReference type="InterPro" id="IPR024943">
    <property type="entry name" value="Enhancer_polycomb"/>
</dbReference>
<evidence type="ECO:0000256" key="3">
    <source>
        <dbReference type="ARBA" id="ARBA00023015"/>
    </source>
</evidence>
<protein>
    <recommendedName>
        <fullName evidence="6">Enhancer of polycomb-like protein</fullName>
    </recommendedName>
</protein>
<comment type="caution">
    <text evidence="9">The sequence shown here is derived from an EMBL/GenBank/DDBJ whole genome shotgun (WGS) entry which is preliminary data.</text>
</comment>
<dbReference type="Proteomes" id="UP001141806">
    <property type="component" value="Unassembled WGS sequence"/>
</dbReference>
<evidence type="ECO:0000256" key="1">
    <source>
        <dbReference type="ARBA" id="ARBA00004123"/>
    </source>
</evidence>
<keyword evidence="4 6" id="KW-0804">Transcription</keyword>
<reference evidence="9" key="1">
    <citation type="journal article" date="2023" name="Plant J.">
        <title>The genome of the king protea, Protea cynaroides.</title>
        <authorList>
            <person name="Chang J."/>
            <person name="Duong T.A."/>
            <person name="Schoeman C."/>
            <person name="Ma X."/>
            <person name="Roodt D."/>
            <person name="Barker N."/>
            <person name="Li Z."/>
            <person name="Van de Peer Y."/>
            <person name="Mizrachi E."/>
        </authorList>
    </citation>
    <scope>NUCLEOTIDE SEQUENCE</scope>
    <source>
        <tissue evidence="9">Young leaves</tissue>
    </source>
</reference>